<dbReference type="InterPro" id="IPR036898">
    <property type="entry name" value="RNA_pol_Rpb7-like_N_sf"/>
</dbReference>
<keyword evidence="6" id="KW-0539">Nucleus</keyword>
<organism evidence="9 10">
    <name type="scientific">Pristionchus entomophagus</name>
    <dbReference type="NCBI Taxonomy" id="358040"/>
    <lineage>
        <taxon>Eukaryota</taxon>
        <taxon>Metazoa</taxon>
        <taxon>Ecdysozoa</taxon>
        <taxon>Nematoda</taxon>
        <taxon>Chromadorea</taxon>
        <taxon>Rhabditida</taxon>
        <taxon>Rhabditina</taxon>
        <taxon>Diplogasteromorpha</taxon>
        <taxon>Diplogasteroidea</taxon>
        <taxon>Neodiplogasteridae</taxon>
        <taxon>Pristionchus</taxon>
    </lineage>
</organism>
<evidence type="ECO:0000313" key="10">
    <source>
        <dbReference type="Proteomes" id="UP001432027"/>
    </source>
</evidence>
<dbReference type="GO" id="GO:0003727">
    <property type="term" value="F:single-stranded RNA binding"/>
    <property type="evidence" value="ECO:0007669"/>
    <property type="project" value="TreeGrafter"/>
</dbReference>
<dbReference type="PANTHER" id="PTHR12709:SF4">
    <property type="entry name" value="DNA-DIRECTED RNA POLYMERASE II SUBUNIT RPB7"/>
    <property type="match status" value="1"/>
</dbReference>
<evidence type="ECO:0000256" key="2">
    <source>
        <dbReference type="ARBA" id="ARBA00009307"/>
    </source>
</evidence>
<dbReference type="SUPFAM" id="SSF50249">
    <property type="entry name" value="Nucleic acid-binding proteins"/>
    <property type="match status" value="1"/>
</dbReference>
<accession>A0AAV5U199</accession>
<dbReference type="Pfam" id="PF00575">
    <property type="entry name" value="S1"/>
    <property type="match status" value="1"/>
</dbReference>
<keyword evidence="10" id="KW-1185">Reference proteome</keyword>
<dbReference type="Gene3D" id="3.30.1490.120">
    <property type="entry name" value="RNA polymerase Rpb7-like, N-terminal domain"/>
    <property type="match status" value="1"/>
</dbReference>
<evidence type="ECO:0000313" key="9">
    <source>
        <dbReference type="EMBL" id="GMT00205.1"/>
    </source>
</evidence>
<dbReference type="InterPro" id="IPR012340">
    <property type="entry name" value="NA-bd_OB-fold"/>
</dbReference>
<comment type="similarity">
    <text evidence="2">Belongs to the eukaryotic RPB7/RPC8 RNA polymerase subunit family.</text>
</comment>
<evidence type="ECO:0000256" key="5">
    <source>
        <dbReference type="ARBA" id="ARBA00023163"/>
    </source>
</evidence>
<dbReference type="GO" id="GO:0006367">
    <property type="term" value="P:transcription initiation at RNA polymerase II promoter"/>
    <property type="evidence" value="ECO:0007669"/>
    <property type="project" value="TreeGrafter"/>
</dbReference>
<comment type="caution">
    <text evidence="9">The sequence shown here is derived from an EMBL/GenBank/DDBJ whole genome shotgun (WGS) entry which is preliminary data.</text>
</comment>
<evidence type="ECO:0000259" key="8">
    <source>
        <dbReference type="Pfam" id="PF00575"/>
    </source>
</evidence>
<evidence type="ECO:0000256" key="3">
    <source>
        <dbReference type="ARBA" id="ARBA00015928"/>
    </source>
</evidence>
<evidence type="ECO:0000256" key="6">
    <source>
        <dbReference type="ARBA" id="ARBA00023242"/>
    </source>
</evidence>
<dbReference type="GO" id="GO:0060213">
    <property type="term" value="P:positive regulation of nuclear-transcribed mRNA poly(A) tail shortening"/>
    <property type="evidence" value="ECO:0007669"/>
    <property type="project" value="TreeGrafter"/>
</dbReference>
<dbReference type="PANTHER" id="PTHR12709">
    <property type="entry name" value="DNA-DIRECTED RNA POLYMERASE II, III"/>
    <property type="match status" value="1"/>
</dbReference>
<evidence type="ECO:0000256" key="4">
    <source>
        <dbReference type="ARBA" id="ARBA00022478"/>
    </source>
</evidence>
<keyword evidence="4" id="KW-0240">DNA-directed RNA polymerase</keyword>
<feature type="non-terminal residue" evidence="9">
    <location>
        <position position="1"/>
    </location>
</feature>
<name>A0AAV5U199_9BILA</name>
<dbReference type="FunFam" id="3.30.1490.120:FF:000001">
    <property type="entry name" value="DNA-directed RNA polymerase II subunit RPB7"/>
    <property type="match status" value="1"/>
</dbReference>
<evidence type="ECO:0000256" key="1">
    <source>
        <dbReference type="ARBA" id="ARBA00004123"/>
    </source>
</evidence>
<feature type="domain" description="S1 motif" evidence="8">
    <location>
        <begin position="80"/>
        <end position="160"/>
    </location>
</feature>
<dbReference type="GO" id="GO:0031369">
    <property type="term" value="F:translation initiation factor binding"/>
    <property type="evidence" value="ECO:0007669"/>
    <property type="project" value="TreeGrafter"/>
</dbReference>
<dbReference type="Proteomes" id="UP001432027">
    <property type="component" value="Unassembled WGS sequence"/>
</dbReference>
<dbReference type="InterPro" id="IPR003029">
    <property type="entry name" value="S1_domain"/>
</dbReference>
<keyword evidence="5" id="KW-0804">Transcription</keyword>
<reference evidence="9" key="1">
    <citation type="submission" date="2023-10" db="EMBL/GenBank/DDBJ databases">
        <title>Genome assembly of Pristionchus species.</title>
        <authorList>
            <person name="Yoshida K."/>
            <person name="Sommer R.J."/>
        </authorList>
    </citation>
    <scope>NUCLEOTIDE SEQUENCE</scope>
    <source>
        <strain evidence="9">RS0144</strain>
    </source>
</reference>
<dbReference type="EMBL" id="BTSX01000005">
    <property type="protein sequence ID" value="GMT00205.1"/>
    <property type="molecule type" value="Genomic_DNA"/>
</dbReference>
<dbReference type="FunFam" id="2.40.50.140:FF:000043">
    <property type="entry name" value="DNA-directed RNA polymerase II subunit RPB7"/>
    <property type="match status" value="1"/>
</dbReference>
<dbReference type="GO" id="GO:0003697">
    <property type="term" value="F:single-stranded DNA binding"/>
    <property type="evidence" value="ECO:0007669"/>
    <property type="project" value="TreeGrafter"/>
</dbReference>
<sequence length="174" mass="19261">GMFYHLRLEHEIQLNRKWFGLELKGLVKAKLLAEVEGKTIGRHGVVIAVTQMESFGQRSTKSDGGMVGYKVTFAALVFRPFKGAVVDAVVTQVTDKGVMCEVGPVPLFIARISIPPRMHFDYSLNANCYKSADESFIIKKDAEIRVKIVGTRVDSNDIFCIGSLMDDFLGVSSE</sequence>
<dbReference type="Gene3D" id="2.40.50.140">
    <property type="entry name" value="Nucleic acid-binding proteins"/>
    <property type="match status" value="1"/>
</dbReference>
<protein>
    <recommendedName>
        <fullName evidence="3">DNA-directed RNA polymerase II subunit RPB7</fullName>
    </recommendedName>
    <alternativeName>
        <fullName evidence="7">DNA-directed RNA polymerase II subunit rpb7</fullName>
    </alternativeName>
</protein>
<comment type="subcellular location">
    <subcellularLocation>
        <location evidence="1">Nucleus</location>
    </subcellularLocation>
</comment>
<dbReference type="AlphaFoldDB" id="A0AAV5U199"/>
<proteinExistence type="inferred from homology"/>
<evidence type="ECO:0000256" key="7">
    <source>
        <dbReference type="ARBA" id="ARBA00073912"/>
    </source>
</evidence>
<dbReference type="GO" id="GO:0045948">
    <property type="term" value="P:positive regulation of translational initiation"/>
    <property type="evidence" value="ECO:0007669"/>
    <property type="project" value="TreeGrafter"/>
</dbReference>
<dbReference type="SUPFAM" id="SSF88798">
    <property type="entry name" value="N-terminal, heterodimerisation domain of RBP7 (RpoE)"/>
    <property type="match status" value="1"/>
</dbReference>
<dbReference type="InterPro" id="IPR045113">
    <property type="entry name" value="Rpb7-like"/>
</dbReference>
<gene>
    <name evidence="9" type="ORF">PENTCL1PPCAC_22379</name>
</gene>
<dbReference type="GO" id="GO:0005665">
    <property type="term" value="C:RNA polymerase II, core complex"/>
    <property type="evidence" value="ECO:0007669"/>
    <property type="project" value="TreeGrafter"/>
</dbReference>
<dbReference type="GO" id="GO:0000932">
    <property type="term" value="C:P-body"/>
    <property type="evidence" value="ECO:0007669"/>
    <property type="project" value="TreeGrafter"/>
</dbReference>